<accession>E5FKX7</accession>
<evidence type="ECO:0000313" key="1">
    <source>
        <dbReference type="EMBL" id="ADP94121.1"/>
    </source>
</evidence>
<organismHost>
    <name type="scientific">Homo sapiens</name>
    <name type="common">Human</name>
    <dbReference type="NCBI Taxonomy" id="9606"/>
</organismHost>
<proteinExistence type="predicted"/>
<sequence>VLDGIDKAQEEHENITAIGEQWLVTLICHP</sequence>
<dbReference type="EMBL" id="HM569357">
    <property type="protein sequence ID" value="ADP94121.1"/>
    <property type="molecule type" value="Genomic_DNA"/>
</dbReference>
<organism evidence="1">
    <name type="scientific">Human immunodeficiency virus type 1</name>
    <name type="common">HIV-1</name>
    <dbReference type="NCBI Taxonomy" id="11676"/>
    <lineage>
        <taxon>Viruses</taxon>
        <taxon>Riboviria</taxon>
        <taxon>Pararnavirae</taxon>
        <taxon>Artverviricota</taxon>
        <taxon>Revtraviricetes</taxon>
        <taxon>Ortervirales</taxon>
        <taxon>Retroviridae</taxon>
        <taxon>Orthoretrovirinae</taxon>
        <taxon>Lentivirus</taxon>
        <taxon>Lentivirus humimdef1</taxon>
    </lineage>
</organism>
<protein>
    <submittedName>
        <fullName evidence="1">Truncated integrase</fullName>
    </submittedName>
</protein>
<gene>
    <name evidence="1" type="primary">pol</name>
</gene>
<feature type="non-terminal residue" evidence="1">
    <location>
        <position position="1"/>
    </location>
</feature>
<name>E5FKX7_HV1</name>
<reference evidence="1" key="1">
    <citation type="submission" date="2010-06" db="EMBL/GenBank/DDBJ databases">
        <title>Analysis of pol integrase gene sequences of HIV-1 infected treatment naive individuals in the Limpopo province of South Africa.</title>
        <authorList>
            <person name="Bessong P.O."/>
            <person name="Nwobegahay J.M."/>
            <person name="Masebe T.M."/>
            <person name="Mavhandu L.G."/>
            <person name="Iweriebor B.C."/>
            <person name="Ndjeka N.O."/>
            <person name="Manhaeve C."/>
            <person name="Rikhotso M."/>
            <person name="Mangolele V."/>
        </authorList>
    </citation>
    <scope>NUCLEOTIDE SEQUENCE</scope>
    <source>
        <strain evidence="1">08BBVCT58ZA</strain>
    </source>
</reference>